<reference evidence="2" key="1">
    <citation type="submission" date="2020-11" db="EMBL/GenBank/DDBJ databases">
        <title>Enhanced detection system for hospital associated transmission using whole genome sequencing surveillance.</title>
        <authorList>
            <person name="Harrison L.H."/>
            <person name="Van Tyne D."/>
            <person name="Marsh J.W."/>
            <person name="Griffith M.P."/>
            <person name="Snyder D.J."/>
            <person name="Cooper V.S."/>
            <person name="Mustapha M."/>
        </authorList>
    </citation>
    <scope>NUCLEOTIDE SEQUENCE</scope>
    <source>
        <strain evidence="2">PR00070</strain>
    </source>
</reference>
<evidence type="ECO:0000313" key="2">
    <source>
        <dbReference type="EMBL" id="MBG2915162.1"/>
    </source>
</evidence>
<dbReference type="RefSeq" id="WP_196563806.1">
    <property type="nucleotide sequence ID" value="NZ_JADSJR010000016.1"/>
</dbReference>
<feature type="transmembrane region" description="Helical" evidence="1">
    <location>
        <begin position="64"/>
        <end position="82"/>
    </location>
</feature>
<accession>A0A8I0WUP3</accession>
<dbReference type="EMBL" id="JADSJR010000016">
    <property type="protein sequence ID" value="MBG2915162.1"/>
    <property type="molecule type" value="Genomic_DNA"/>
</dbReference>
<comment type="caution">
    <text evidence="2">The sequence shown here is derived from an EMBL/GenBank/DDBJ whole genome shotgun (WGS) entry which is preliminary data.</text>
</comment>
<feature type="transmembrane region" description="Helical" evidence="1">
    <location>
        <begin position="31"/>
        <end position="52"/>
    </location>
</feature>
<evidence type="ECO:0000256" key="1">
    <source>
        <dbReference type="SAM" id="Phobius"/>
    </source>
</evidence>
<gene>
    <name evidence="2" type="ORF">I4901_12385</name>
</gene>
<keyword evidence="1" id="KW-0472">Membrane</keyword>
<name>A0A8I0WUP3_9GAMM</name>
<dbReference type="Proteomes" id="UP000612266">
    <property type="component" value="Unassembled WGS sequence"/>
</dbReference>
<evidence type="ECO:0000313" key="3">
    <source>
        <dbReference type="Proteomes" id="UP000612266"/>
    </source>
</evidence>
<protein>
    <submittedName>
        <fullName evidence="2">Uncharacterized protein</fullName>
    </submittedName>
</protein>
<proteinExistence type="predicted"/>
<keyword evidence="1" id="KW-0812">Transmembrane</keyword>
<organism evidence="2 3">
    <name type="scientific">Proteus terrae subsp. cibarius</name>
    <dbReference type="NCBI Taxonomy" id="626774"/>
    <lineage>
        <taxon>Bacteria</taxon>
        <taxon>Pseudomonadati</taxon>
        <taxon>Pseudomonadota</taxon>
        <taxon>Gammaproteobacteria</taxon>
        <taxon>Enterobacterales</taxon>
        <taxon>Morganellaceae</taxon>
        <taxon>Proteus</taxon>
    </lineage>
</organism>
<dbReference type="AlphaFoldDB" id="A0A8I0WUP3"/>
<sequence>MKINKIIEPINRYAEKLNEFFDEVPSISKRISIIVSNLAAYTVVNGLILLIAIRASCKYPKLQVNPYDVSAILIAMLFFFFINDVFTNHFPIKPKKNEKFTLKLVFIYICFALGSMLITWLYVASIYQPLISMPDSIFECTS</sequence>
<feature type="transmembrane region" description="Helical" evidence="1">
    <location>
        <begin position="102"/>
        <end position="123"/>
    </location>
</feature>
<keyword evidence="1" id="KW-1133">Transmembrane helix</keyword>